<dbReference type="InterPro" id="IPR016972">
    <property type="entry name" value="UCP031279"/>
</dbReference>
<gene>
    <name evidence="1" type="ORF">K2173_023978</name>
</gene>
<comment type="caution">
    <text evidence="1">The sequence shown here is derived from an EMBL/GenBank/DDBJ whole genome shotgun (WGS) entry which is preliminary data.</text>
</comment>
<organism evidence="1 2">
    <name type="scientific">Erythroxylum novogranatense</name>
    <dbReference type="NCBI Taxonomy" id="1862640"/>
    <lineage>
        <taxon>Eukaryota</taxon>
        <taxon>Viridiplantae</taxon>
        <taxon>Streptophyta</taxon>
        <taxon>Embryophyta</taxon>
        <taxon>Tracheophyta</taxon>
        <taxon>Spermatophyta</taxon>
        <taxon>Magnoliopsida</taxon>
        <taxon>eudicotyledons</taxon>
        <taxon>Gunneridae</taxon>
        <taxon>Pentapetalae</taxon>
        <taxon>rosids</taxon>
        <taxon>fabids</taxon>
        <taxon>Malpighiales</taxon>
        <taxon>Erythroxylaceae</taxon>
        <taxon>Erythroxylum</taxon>
    </lineage>
</organism>
<proteinExistence type="predicted"/>
<evidence type="ECO:0000313" key="2">
    <source>
        <dbReference type="Proteomes" id="UP001159364"/>
    </source>
</evidence>
<dbReference type="PANTHER" id="PTHR33526:SF20">
    <property type="entry name" value="VQ DOMAIN-CONTAINING PROTEIN"/>
    <property type="match status" value="1"/>
</dbReference>
<reference evidence="1 2" key="1">
    <citation type="submission" date="2021-09" db="EMBL/GenBank/DDBJ databases">
        <title>Genomic insights and catalytic innovation underlie evolution of tropane alkaloids biosynthesis.</title>
        <authorList>
            <person name="Wang Y.-J."/>
            <person name="Tian T."/>
            <person name="Huang J.-P."/>
            <person name="Huang S.-X."/>
        </authorList>
    </citation>
    <scope>NUCLEOTIDE SEQUENCE [LARGE SCALE GENOMIC DNA]</scope>
    <source>
        <strain evidence="1">KIB-2018</strain>
        <tissue evidence="1">Leaf</tissue>
    </source>
</reference>
<dbReference type="Proteomes" id="UP001159364">
    <property type="component" value="Linkage Group LG04"/>
</dbReference>
<dbReference type="EMBL" id="JAIWQS010000004">
    <property type="protein sequence ID" value="KAJ8768983.1"/>
    <property type="molecule type" value="Genomic_DNA"/>
</dbReference>
<dbReference type="PANTHER" id="PTHR33526">
    <property type="entry name" value="OS07G0123800 PROTEIN"/>
    <property type="match status" value="1"/>
</dbReference>
<accession>A0AAV8TS18</accession>
<evidence type="ECO:0000313" key="1">
    <source>
        <dbReference type="EMBL" id="KAJ8768983.1"/>
    </source>
</evidence>
<protein>
    <submittedName>
        <fullName evidence="1">Uncharacterized protein</fullName>
    </submittedName>
</protein>
<dbReference type="AlphaFoldDB" id="A0AAV8TS18"/>
<dbReference type="PIRSF" id="PIRSF031279">
    <property type="entry name" value="UCP031279"/>
    <property type="match status" value="1"/>
</dbReference>
<name>A0AAV8TS18_9ROSI</name>
<keyword evidence="2" id="KW-1185">Reference proteome</keyword>
<sequence>MSKKGNKQNKVILTTIAPVRVFINKAKKFYMKSLMNFASKVGHGNGFVGGPVVQNNHVPISFCATSSRRRDDNEFQELLRLASRRRTEAELEVRQGQGVKAATVGSYGNGMRRSYTVGVGKIGKIDEDRACSFREIESVKEKLYSRSRSIVGVRK</sequence>